<dbReference type="SUPFAM" id="SSF53756">
    <property type="entry name" value="UDP-Glycosyltransferase/glycogen phosphorylase"/>
    <property type="match status" value="1"/>
</dbReference>
<evidence type="ECO:0008006" key="2">
    <source>
        <dbReference type="Google" id="ProtNLM"/>
    </source>
</evidence>
<gene>
    <name evidence="1" type="ORF">METZ01_LOCUS372231</name>
</gene>
<dbReference type="EMBL" id="UINC01135311">
    <property type="protein sequence ID" value="SVD19377.1"/>
    <property type="molecule type" value="Genomic_DNA"/>
</dbReference>
<dbReference type="Gene3D" id="3.40.50.2000">
    <property type="entry name" value="Glycogen Phosphorylase B"/>
    <property type="match status" value="1"/>
</dbReference>
<dbReference type="AlphaFoldDB" id="A0A382TD44"/>
<feature type="non-terminal residue" evidence="1">
    <location>
        <position position="73"/>
    </location>
</feature>
<reference evidence="1" key="1">
    <citation type="submission" date="2018-05" db="EMBL/GenBank/DDBJ databases">
        <authorList>
            <person name="Lanie J.A."/>
            <person name="Ng W.-L."/>
            <person name="Kazmierczak K.M."/>
            <person name="Andrzejewski T.M."/>
            <person name="Davidsen T.M."/>
            <person name="Wayne K.J."/>
            <person name="Tettelin H."/>
            <person name="Glass J.I."/>
            <person name="Rusch D."/>
            <person name="Podicherti R."/>
            <person name="Tsui H.-C.T."/>
            <person name="Winkler M.E."/>
        </authorList>
    </citation>
    <scope>NUCLEOTIDE SEQUENCE</scope>
</reference>
<proteinExistence type="predicted"/>
<name>A0A382TD44_9ZZZZ</name>
<sequence length="73" mass="8222">MKIALVCPASLPATQFGGIVFLAVDLAREISEMGHEVTIYTTDLDFSNGPNKFNKKLPRIKKFEKFLINRTHV</sequence>
<accession>A0A382TD44</accession>
<organism evidence="1">
    <name type="scientific">marine metagenome</name>
    <dbReference type="NCBI Taxonomy" id="408172"/>
    <lineage>
        <taxon>unclassified sequences</taxon>
        <taxon>metagenomes</taxon>
        <taxon>ecological metagenomes</taxon>
    </lineage>
</organism>
<protein>
    <recommendedName>
        <fullName evidence="2">Glycosyltransferase subfamily 4-like N-terminal domain-containing protein</fullName>
    </recommendedName>
</protein>
<evidence type="ECO:0000313" key="1">
    <source>
        <dbReference type="EMBL" id="SVD19377.1"/>
    </source>
</evidence>